<dbReference type="InterPro" id="IPR029063">
    <property type="entry name" value="SAM-dependent_MTases_sf"/>
</dbReference>
<evidence type="ECO:0000313" key="3">
    <source>
        <dbReference type="Proteomes" id="UP000018877"/>
    </source>
</evidence>
<protein>
    <submittedName>
        <fullName evidence="2">CheR-type MCP methyltransferase</fullName>
    </submittedName>
</protein>
<dbReference type="Pfam" id="PF01739">
    <property type="entry name" value="CheR"/>
    <property type="match status" value="1"/>
</dbReference>
<sequence>MLNKLMELALSIKEFCGIDFTSNLANLELKVSRRLNELELTMDEYLVYLEKDPNEWEKLVEQITINETYFFREFSQLEEFQNLLKKQTGKQINVWCIPCSTGDEAYSLAILAHELEYSTGNRVRILASDINKKVLDHAKKGFYPKNSLAFRRLPENKEYLKKYFIETEAGYEVKNEIKQMVSFEPFNLTDYPTYAKFKQMDFIFCRNVLFYFNEEIIKKVIESFHSVLKNDGYLFLGHAESISSFENNFVSVHTQDTYYYKKKIFSTI</sequence>
<dbReference type="PANTHER" id="PTHR24422">
    <property type="entry name" value="CHEMOTAXIS PROTEIN METHYLTRANSFERASE"/>
    <property type="match status" value="1"/>
</dbReference>
<dbReference type="SUPFAM" id="SSF53335">
    <property type="entry name" value="S-adenosyl-L-methionine-dependent methyltransferases"/>
    <property type="match status" value="1"/>
</dbReference>
<dbReference type="PANTHER" id="PTHR24422:SF10">
    <property type="entry name" value="CHEMOTAXIS PROTEIN METHYLTRANSFERASE 2"/>
    <property type="match status" value="1"/>
</dbReference>
<name>A0AB94IM44_9BACI</name>
<dbReference type="GO" id="GO:0032259">
    <property type="term" value="P:methylation"/>
    <property type="evidence" value="ECO:0007669"/>
    <property type="project" value="UniProtKB-KW"/>
</dbReference>
<dbReference type="Gene3D" id="3.40.50.150">
    <property type="entry name" value="Vaccinia Virus protein VP39"/>
    <property type="match status" value="1"/>
</dbReference>
<dbReference type="AlphaFoldDB" id="A0AB94IM44"/>
<dbReference type="CDD" id="cd02440">
    <property type="entry name" value="AdoMet_MTases"/>
    <property type="match status" value="1"/>
</dbReference>
<evidence type="ECO:0000313" key="2">
    <source>
        <dbReference type="EMBL" id="ETI68109.1"/>
    </source>
</evidence>
<dbReference type="PROSITE" id="PS50123">
    <property type="entry name" value="CHER"/>
    <property type="match status" value="1"/>
</dbReference>
<gene>
    <name evidence="2" type="ORF">BAVI_14204</name>
</gene>
<dbReference type="Proteomes" id="UP000018877">
    <property type="component" value="Unassembled WGS sequence"/>
</dbReference>
<dbReference type="EMBL" id="ALAN01000077">
    <property type="protein sequence ID" value="ETI68109.1"/>
    <property type="molecule type" value="Genomic_DNA"/>
</dbReference>
<keyword evidence="2" id="KW-0489">Methyltransferase</keyword>
<feature type="domain" description="CheR-type methyltransferase" evidence="1">
    <location>
        <begin position="1"/>
        <end position="263"/>
    </location>
</feature>
<comment type="caution">
    <text evidence="2">The sequence shown here is derived from an EMBL/GenBank/DDBJ whole genome shotgun (WGS) entry which is preliminary data.</text>
</comment>
<reference evidence="2 3" key="1">
    <citation type="journal article" date="2014" name="Environ. Microbiol.">
        <title>The nitrate-ammonifying and nosZ-carrying bacterium Bacillus vireti is a potent source and sink for nitric and nitrous oxide under high nitrate conditions.</title>
        <authorList>
            <person name="Mania D."/>
            <person name="Heylen K."/>
            <person name="van Spanning R.J."/>
            <person name="Frostegard A."/>
        </authorList>
    </citation>
    <scope>NUCLEOTIDE SEQUENCE [LARGE SCALE GENOMIC DNA]</scope>
    <source>
        <strain evidence="2 3">LMG 21834</strain>
    </source>
</reference>
<dbReference type="SMART" id="SM00138">
    <property type="entry name" value="MeTrc"/>
    <property type="match status" value="1"/>
</dbReference>
<dbReference type="PRINTS" id="PR00996">
    <property type="entry name" value="CHERMTFRASE"/>
</dbReference>
<dbReference type="InterPro" id="IPR022642">
    <property type="entry name" value="CheR_C"/>
</dbReference>
<keyword evidence="3" id="KW-1185">Reference proteome</keyword>
<dbReference type="InterPro" id="IPR000780">
    <property type="entry name" value="CheR_MeTrfase"/>
</dbReference>
<dbReference type="RefSeq" id="WP_024029024.1">
    <property type="nucleotide sequence ID" value="NZ_ALAN01000077.1"/>
</dbReference>
<keyword evidence="2" id="KW-0808">Transferase</keyword>
<evidence type="ECO:0000259" key="1">
    <source>
        <dbReference type="PROSITE" id="PS50123"/>
    </source>
</evidence>
<dbReference type="GO" id="GO:0008757">
    <property type="term" value="F:S-adenosylmethionine-dependent methyltransferase activity"/>
    <property type="evidence" value="ECO:0007669"/>
    <property type="project" value="InterPro"/>
</dbReference>
<organism evidence="2 3">
    <name type="scientific">Neobacillus vireti LMG 21834</name>
    <dbReference type="NCBI Taxonomy" id="1131730"/>
    <lineage>
        <taxon>Bacteria</taxon>
        <taxon>Bacillati</taxon>
        <taxon>Bacillota</taxon>
        <taxon>Bacilli</taxon>
        <taxon>Bacillales</taxon>
        <taxon>Bacillaceae</taxon>
        <taxon>Neobacillus</taxon>
    </lineage>
</organism>
<proteinExistence type="predicted"/>
<dbReference type="InterPro" id="IPR050903">
    <property type="entry name" value="Bact_Chemotaxis_MeTrfase"/>
</dbReference>
<accession>A0AB94IM44</accession>